<protein>
    <submittedName>
        <fullName evidence="1">Uncharacterized protein</fullName>
    </submittedName>
</protein>
<evidence type="ECO:0000313" key="2">
    <source>
        <dbReference type="Proteomes" id="UP000794436"/>
    </source>
</evidence>
<name>A0A8K1FD74_PYTOL</name>
<reference evidence="1" key="1">
    <citation type="submission" date="2019-03" db="EMBL/GenBank/DDBJ databases">
        <title>Long read genome sequence of the mycoparasitic Pythium oligandrum ATCC 38472 isolated from sugarbeet rhizosphere.</title>
        <authorList>
            <person name="Gaulin E."/>
        </authorList>
    </citation>
    <scope>NUCLEOTIDE SEQUENCE</scope>
    <source>
        <strain evidence="1">ATCC 38472_TT</strain>
    </source>
</reference>
<organism evidence="1 2">
    <name type="scientific">Pythium oligandrum</name>
    <name type="common">Mycoparasitic fungus</name>
    <dbReference type="NCBI Taxonomy" id="41045"/>
    <lineage>
        <taxon>Eukaryota</taxon>
        <taxon>Sar</taxon>
        <taxon>Stramenopiles</taxon>
        <taxon>Oomycota</taxon>
        <taxon>Peronosporomycetes</taxon>
        <taxon>Pythiales</taxon>
        <taxon>Pythiaceae</taxon>
        <taxon>Pythium</taxon>
    </lineage>
</organism>
<dbReference type="OrthoDB" id="164124at2759"/>
<keyword evidence="2" id="KW-1185">Reference proteome</keyword>
<sequence>MLMRQRLVHHCRRAWRDGQRHNGFVNAEAQLRPISSAGGEQGSAESREFTSWLATNNVDSRNLHESVRTYLGLTEGSQLTLSPQKRQHDVASNVFVNKVGDVAFWCFRSYGDALEQQDKEAVERVGQVMRELSPWGNMAKGDVWQHFYIRRFFLSNAPLQAFLELYNVHCEASTAAKERFLPLPSALLLREYCWRGRFHEAVKAFAVLRLQDHEKRSFTALLHESEQYDTLWQVYKHQEQLEAEKGVAAPLLDAFYILHALKELDERAELVHRFEQLTPQEQSRAKIQQLLANA</sequence>
<dbReference type="Proteomes" id="UP000794436">
    <property type="component" value="Unassembled WGS sequence"/>
</dbReference>
<evidence type="ECO:0000313" key="1">
    <source>
        <dbReference type="EMBL" id="TMW58006.1"/>
    </source>
</evidence>
<dbReference type="AlphaFoldDB" id="A0A8K1FD74"/>
<comment type="caution">
    <text evidence="1">The sequence shown here is derived from an EMBL/GenBank/DDBJ whole genome shotgun (WGS) entry which is preliminary data.</text>
</comment>
<proteinExistence type="predicted"/>
<gene>
    <name evidence="1" type="ORF">Poli38472_013480</name>
</gene>
<accession>A0A8K1FD74</accession>
<dbReference type="EMBL" id="SPLM01000113">
    <property type="protein sequence ID" value="TMW58006.1"/>
    <property type="molecule type" value="Genomic_DNA"/>
</dbReference>